<keyword evidence="2" id="KW-0808">Transferase</keyword>
<dbReference type="Pfam" id="PF01596">
    <property type="entry name" value="Methyltransf_3"/>
    <property type="match status" value="1"/>
</dbReference>
<dbReference type="EMBL" id="BMOF01000003">
    <property type="protein sequence ID" value="GGJ92892.1"/>
    <property type="molecule type" value="Genomic_DNA"/>
</dbReference>
<dbReference type="Gene3D" id="3.40.50.150">
    <property type="entry name" value="Vaccinia Virus protein VP39"/>
    <property type="match status" value="1"/>
</dbReference>
<name>A0A8J3B3E1_9BACI</name>
<dbReference type="GO" id="GO:0032259">
    <property type="term" value="P:methylation"/>
    <property type="evidence" value="ECO:0007669"/>
    <property type="project" value="UniProtKB-KW"/>
</dbReference>
<dbReference type="PANTHER" id="PTHR10509">
    <property type="entry name" value="O-METHYLTRANSFERASE-RELATED"/>
    <property type="match status" value="1"/>
</dbReference>
<protein>
    <submittedName>
        <fullName evidence="4">O-methyltransferase</fullName>
    </submittedName>
</protein>
<comment type="caution">
    <text evidence="4">The sequence shown here is derived from an EMBL/GenBank/DDBJ whole genome shotgun (WGS) entry which is preliminary data.</text>
</comment>
<dbReference type="SUPFAM" id="SSF53335">
    <property type="entry name" value="S-adenosyl-L-methionine-dependent methyltransferases"/>
    <property type="match status" value="1"/>
</dbReference>
<dbReference type="InterPro" id="IPR029063">
    <property type="entry name" value="SAM-dependent_MTases_sf"/>
</dbReference>
<dbReference type="InterPro" id="IPR050362">
    <property type="entry name" value="Cation-dep_OMT"/>
</dbReference>
<reference evidence="4" key="2">
    <citation type="submission" date="2020-09" db="EMBL/GenBank/DDBJ databases">
        <authorList>
            <person name="Sun Q."/>
            <person name="Ohkuma M."/>
        </authorList>
    </citation>
    <scope>NUCLEOTIDE SEQUENCE</scope>
    <source>
        <strain evidence="4">JCM 14719</strain>
    </source>
</reference>
<dbReference type="InterPro" id="IPR002935">
    <property type="entry name" value="SAM_O-MeTrfase"/>
</dbReference>
<evidence type="ECO:0000313" key="5">
    <source>
        <dbReference type="Proteomes" id="UP000637720"/>
    </source>
</evidence>
<dbReference type="AlphaFoldDB" id="A0A8J3B3E1"/>
<gene>
    <name evidence="4" type="ORF">GCM10007043_03220</name>
</gene>
<keyword evidence="5" id="KW-1185">Reference proteome</keyword>
<keyword evidence="1" id="KW-0489">Methyltransferase</keyword>
<reference evidence="4" key="1">
    <citation type="journal article" date="2014" name="Int. J. Syst. Evol. Microbiol.">
        <title>Complete genome sequence of Corynebacterium casei LMG S-19264T (=DSM 44701T), isolated from a smear-ripened cheese.</title>
        <authorList>
            <consortium name="US DOE Joint Genome Institute (JGI-PGF)"/>
            <person name="Walter F."/>
            <person name="Albersmeier A."/>
            <person name="Kalinowski J."/>
            <person name="Ruckert C."/>
        </authorList>
    </citation>
    <scope>NUCLEOTIDE SEQUENCE</scope>
    <source>
        <strain evidence="4">JCM 14719</strain>
    </source>
</reference>
<dbReference type="PANTHER" id="PTHR10509:SF14">
    <property type="entry name" value="CAFFEOYL-COA O-METHYLTRANSFERASE 3-RELATED"/>
    <property type="match status" value="1"/>
</dbReference>
<proteinExistence type="predicted"/>
<dbReference type="PROSITE" id="PS51682">
    <property type="entry name" value="SAM_OMT_I"/>
    <property type="match status" value="1"/>
</dbReference>
<accession>A0A8J3B3E1</accession>
<evidence type="ECO:0000256" key="1">
    <source>
        <dbReference type="ARBA" id="ARBA00022603"/>
    </source>
</evidence>
<evidence type="ECO:0000256" key="3">
    <source>
        <dbReference type="ARBA" id="ARBA00022691"/>
    </source>
</evidence>
<evidence type="ECO:0000313" key="4">
    <source>
        <dbReference type="EMBL" id="GGJ92892.1"/>
    </source>
</evidence>
<keyword evidence="3" id="KW-0949">S-adenosyl-L-methionine</keyword>
<sequence>MSREAYIERWFVREDEVLRAVRAGIAARGMPEISVTPQLGRLLHLLVKLVGARRALEIGALGGYSGIWIARALPEDGELVSLEIHPVYAAVAREHVDRAGVGHKVRYEIGPALETLPRLEQRGERFDFVFIDADKENYPHYLEWAVRLARPGAVITADNVFWQDRIFDERIEDGATRGIRAFHERLVSHPRLEATLLPLDDGFAVARVKAEATENIRVPD</sequence>
<dbReference type="GO" id="GO:0008171">
    <property type="term" value="F:O-methyltransferase activity"/>
    <property type="evidence" value="ECO:0007669"/>
    <property type="project" value="InterPro"/>
</dbReference>
<evidence type="ECO:0000256" key="2">
    <source>
        <dbReference type="ARBA" id="ARBA00022679"/>
    </source>
</evidence>
<dbReference type="Proteomes" id="UP000637720">
    <property type="component" value="Unassembled WGS sequence"/>
</dbReference>
<dbReference type="RefSeq" id="WP_054672992.1">
    <property type="nucleotide sequence ID" value="NZ_BMOF01000003.1"/>
</dbReference>
<organism evidence="4 5">
    <name type="scientific">Calditerricola satsumensis</name>
    <dbReference type="NCBI Taxonomy" id="373054"/>
    <lineage>
        <taxon>Bacteria</taxon>
        <taxon>Bacillati</taxon>
        <taxon>Bacillota</taxon>
        <taxon>Bacilli</taxon>
        <taxon>Bacillales</taxon>
        <taxon>Bacillaceae</taxon>
        <taxon>Calditerricola</taxon>
    </lineage>
</organism>
<dbReference type="GO" id="GO:0008757">
    <property type="term" value="F:S-adenosylmethionine-dependent methyltransferase activity"/>
    <property type="evidence" value="ECO:0007669"/>
    <property type="project" value="TreeGrafter"/>
</dbReference>